<accession>A0A2P2PB36</accession>
<dbReference type="EMBL" id="GGEC01071492">
    <property type="protein sequence ID" value="MBX51976.1"/>
    <property type="molecule type" value="Transcribed_RNA"/>
</dbReference>
<protein>
    <submittedName>
        <fullName evidence="1">Uncharacterized protein</fullName>
    </submittedName>
</protein>
<dbReference type="AlphaFoldDB" id="A0A2P2PB36"/>
<reference evidence="1" key="1">
    <citation type="submission" date="2018-02" db="EMBL/GenBank/DDBJ databases">
        <title>Rhizophora mucronata_Transcriptome.</title>
        <authorList>
            <person name="Meera S.P."/>
            <person name="Sreeshan A."/>
            <person name="Augustine A."/>
        </authorList>
    </citation>
    <scope>NUCLEOTIDE SEQUENCE</scope>
    <source>
        <tissue evidence="1">Leaf</tissue>
    </source>
</reference>
<proteinExistence type="predicted"/>
<organism evidence="1">
    <name type="scientific">Rhizophora mucronata</name>
    <name type="common">Asiatic mangrove</name>
    <dbReference type="NCBI Taxonomy" id="61149"/>
    <lineage>
        <taxon>Eukaryota</taxon>
        <taxon>Viridiplantae</taxon>
        <taxon>Streptophyta</taxon>
        <taxon>Embryophyta</taxon>
        <taxon>Tracheophyta</taxon>
        <taxon>Spermatophyta</taxon>
        <taxon>Magnoliopsida</taxon>
        <taxon>eudicotyledons</taxon>
        <taxon>Gunneridae</taxon>
        <taxon>Pentapetalae</taxon>
        <taxon>rosids</taxon>
        <taxon>fabids</taxon>
        <taxon>Malpighiales</taxon>
        <taxon>Rhizophoraceae</taxon>
        <taxon>Rhizophora</taxon>
    </lineage>
</organism>
<name>A0A2P2PB36_RHIMU</name>
<evidence type="ECO:0000313" key="1">
    <source>
        <dbReference type="EMBL" id="MBX51976.1"/>
    </source>
</evidence>
<sequence>MPQGTLLGKKIKVGFLPNRCKFKVLITMCCNSIGRIVPNSPSS</sequence>